<evidence type="ECO:0000313" key="1">
    <source>
        <dbReference type="EMBL" id="BBY60578.1"/>
    </source>
</evidence>
<dbReference type="RefSeq" id="WP_163699215.1">
    <property type="nucleotide sequence ID" value="NZ_AP022595.1"/>
</dbReference>
<dbReference type="KEGG" id="msar:MSAR_37140"/>
<evidence type="ECO:0000313" key="2">
    <source>
        <dbReference type="Proteomes" id="UP000466445"/>
    </source>
</evidence>
<dbReference type="AlphaFoldDB" id="A0A7I7SUU8"/>
<name>A0A7I7SUU8_9MYCO</name>
<protein>
    <submittedName>
        <fullName evidence="1">Uncharacterized protein</fullName>
    </submittedName>
</protein>
<accession>A0A7I7SUU8</accession>
<sequence>MTGSPRLTTRPFTLVLCAACDSSLGPVLLDQLRATVRRARHGMLVTAGCPLGEYTCLARDDGGGAILMFQPCSTSRVALGPARWIGPIDNLDDLHAACSWVARGRWESDRLPERLCFALPASRRAVTTN</sequence>
<keyword evidence="2" id="KW-1185">Reference proteome</keyword>
<proteinExistence type="predicted"/>
<reference evidence="1 2" key="1">
    <citation type="journal article" date="2019" name="Emerg. Microbes Infect.">
        <title>Comprehensive subspecies identification of 175 nontuberculous mycobacteria species based on 7547 genomic profiles.</title>
        <authorList>
            <person name="Matsumoto Y."/>
            <person name="Kinjo T."/>
            <person name="Motooka D."/>
            <person name="Nabeya D."/>
            <person name="Jung N."/>
            <person name="Uechi K."/>
            <person name="Horii T."/>
            <person name="Iida T."/>
            <person name="Fujita J."/>
            <person name="Nakamura S."/>
        </authorList>
    </citation>
    <scope>NUCLEOTIDE SEQUENCE [LARGE SCALE GENOMIC DNA]</scope>
    <source>
        <strain evidence="1 2">JCM 30395</strain>
    </source>
</reference>
<dbReference type="EMBL" id="AP022595">
    <property type="protein sequence ID" value="BBY60578.1"/>
    <property type="molecule type" value="Genomic_DNA"/>
</dbReference>
<gene>
    <name evidence="1" type="ORF">MSAR_37140</name>
</gene>
<organism evidence="1 2">
    <name type="scientific">Mycolicibacterium sarraceniae</name>
    <dbReference type="NCBI Taxonomy" id="1534348"/>
    <lineage>
        <taxon>Bacteria</taxon>
        <taxon>Bacillati</taxon>
        <taxon>Actinomycetota</taxon>
        <taxon>Actinomycetes</taxon>
        <taxon>Mycobacteriales</taxon>
        <taxon>Mycobacteriaceae</taxon>
        <taxon>Mycolicibacterium</taxon>
    </lineage>
</organism>
<dbReference type="Proteomes" id="UP000466445">
    <property type="component" value="Chromosome"/>
</dbReference>